<evidence type="ECO:0000313" key="3">
    <source>
        <dbReference type="EMBL" id="WQJ51236.1"/>
    </source>
</evidence>
<sequence length="80" mass="9301">MRQFQISPESFLFKDENYIPKSDEIKTCSGAVYKKDPNAVVPAILTHYFALRKAAKMDKKIANTEYEELKHILEHRKQSA</sequence>
<dbReference type="InterPro" id="IPR023211">
    <property type="entry name" value="DNA_pol_palm_dom_sf"/>
</dbReference>
<dbReference type="SUPFAM" id="SSF56672">
    <property type="entry name" value="DNA/RNA polymerases"/>
    <property type="match status" value="1"/>
</dbReference>
<proteinExistence type="predicted"/>
<organism evidence="3 4">
    <name type="scientific">phage Lak_Megaphage_RVC_AP3_GC26</name>
    <dbReference type="NCBI Taxonomy" id="3109225"/>
    <lineage>
        <taxon>Viruses</taxon>
        <taxon>Duplodnaviria</taxon>
        <taxon>Heunggongvirae</taxon>
        <taxon>Uroviricota</taxon>
        <taxon>Caudoviricetes</taxon>
        <taxon>Caudoviricetes code 15 clade</taxon>
    </lineage>
</organism>
<keyword evidence="1" id="KW-0540">Nuclease</keyword>
<dbReference type="EMBL" id="OR769219">
    <property type="protein sequence ID" value="WQJ51236.1"/>
    <property type="molecule type" value="Genomic_DNA"/>
</dbReference>
<dbReference type="Proteomes" id="UP001348805">
    <property type="component" value="Segment"/>
</dbReference>
<protein>
    <submittedName>
        <fullName evidence="3">Uncharacterized protein</fullName>
    </submittedName>
</protein>
<reference evidence="3 4" key="1">
    <citation type="submission" date="2023-11" db="EMBL/GenBank/DDBJ databases">
        <authorList>
            <person name="Cook R."/>
            <person name="Crisci M."/>
            <person name="Pye H."/>
            <person name="Adriaenssens E."/>
            <person name="Santini J."/>
        </authorList>
    </citation>
    <scope>NUCLEOTIDE SEQUENCE [LARGE SCALE GENOMIC DNA]</scope>
    <source>
        <strain evidence="3">Lak_Megaphage_RVC_AP3_GC26</strain>
    </source>
</reference>
<name>A0ABZ0Z2G8_9CAUD</name>
<dbReference type="InterPro" id="IPR043502">
    <property type="entry name" value="DNA/RNA_pol_sf"/>
</dbReference>
<evidence type="ECO:0000256" key="2">
    <source>
        <dbReference type="ARBA" id="ARBA00022801"/>
    </source>
</evidence>
<evidence type="ECO:0000313" key="4">
    <source>
        <dbReference type="Proteomes" id="UP001348805"/>
    </source>
</evidence>
<keyword evidence="2" id="KW-0378">Hydrolase</keyword>
<evidence type="ECO:0000256" key="1">
    <source>
        <dbReference type="ARBA" id="ARBA00022722"/>
    </source>
</evidence>
<dbReference type="Gene3D" id="3.90.1600.10">
    <property type="entry name" value="Palm domain of DNA polymerase"/>
    <property type="match status" value="1"/>
</dbReference>
<keyword evidence="4" id="KW-1185">Reference proteome</keyword>
<accession>A0ABZ0Z2G8</accession>
<dbReference type="Gene3D" id="1.10.287.690">
    <property type="entry name" value="Helix hairpin bin"/>
    <property type="match status" value="1"/>
</dbReference>